<comment type="caution">
    <text evidence="3">The sequence shown here is derived from an EMBL/GenBank/DDBJ whole genome shotgun (WGS) entry which is preliminary data.</text>
</comment>
<protein>
    <submittedName>
        <fullName evidence="3">Uncharacterized protein</fullName>
    </submittedName>
</protein>
<keyword evidence="4" id="KW-1185">Reference proteome</keyword>
<proteinExistence type="predicted"/>
<organism evidence="3 4">
    <name type="scientific">Lithospermum erythrorhizon</name>
    <name type="common">Purple gromwell</name>
    <name type="synonym">Lithospermum officinale var. erythrorhizon</name>
    <dbReference type="NCBI Taxonomy" id="34254"/>
    <lineage>
        <taxon>Eukaryota</taxon>
        <taxon>Viridiplantae</taxon>
        <taxon>Streptophyta</taxon>
        <taxon>Embryophyta</taxon>
        <taxon>Tracheophyta</taxon>
        <taxon>Spermatophyta</taxon>
        <taxon>Magnoliopsida</taxon>
        <taxon>eudicotyledons</taxon>
        <taxon>Gunneridae</taxon>
        <taxon>Pentapetalae</taxon>
        <taxon>asterids</taxon>
        <taxon>lamiids</taxon>
        <taxon>Boraginales</taxon>
        <taxon>Boraginaceae</taxon>
        <taxon>Boraginoideae</taxon>
        <taxon>Lithospermeae</taxon>
        <taxon>Lithospermum</taxon>
    </lineage>
</organism>
<evidence type="ECO:0000313" key="4">
    <source>
        <dbReference type="Proteomes" id="UP001454036"/>
    </source>
</evidence>
<name>A0AAV3RZE1_LITER</name>
<sequence length="231" mass="24968">MPNKVSYKSVTSGKGFLARISKRKGITTSGVSSVAPSKKPKRAPKASIPEVTDSAPEISSETFEPPSSLVLDPITIVIPDRVPPPSNGVPVSGVTSPQGVPPPESSSGSSDAHGIPFDKEFHVERILECFSPDELHGSFSHFQLKAMKCAYGLFLKWKEAEDSRAGVAADKSSLEERLAEALARASDFENKYEDLLVVRDGLLKSESDLIHQYEADVDVLKKSLEESKKTS</sequence>
<evidence type="ECO:0000256" key="2">
    <source>
        <dbReference type="SAM" id="MobiDB-lite"/>
    </source>
</evidence>
<feature type="region of interest" description="Disordered" evidence="2">
    <location>
        <begin position="81"/>
        <end position="114"/>
    </location>
</feature>
<accession>A0AAV3RZE1</accession>
<dbReference type="EMBL" id="BAABME010013750">
    <property type="protein sequence ID" value="GAA0186488.1"/>
    <property type="molecule type" value="Genomic_DNA"/>
</dbReference>
<gene>
    <name evidence="3" type="ORF">LIER_33776</name>
</gene>
<feature type="coiled-coil region" evidence="1">
    <location>
        <begin position="171"/>
        <end position="230"/>
    </location>
</feature>
<evidence type="ECO:0000256" key="1">
    <source>
        <dbReference type="SAM" id="Coils"/>
    </source>
</evidence>
<reference evidence="3 4" key="1">
    <citation type="submission" date="2024-01" db="EMBL/GenBank/DDBJ databases">
        <title>The complete chloroplast genome sequence of Lithospermum erythrorhizon: insights into the phylogenetic relationship among Boraginaceae species and the maternal lineages of purple gromwells.</title>
        <authorList>
            <person name="Okada T."/>
            <person name="Watanabe K."/>
        </authorList>
    </citation>
    <scope>NUCLEOTIDE SEQUENCE [LARGE SCALE GENOMIC DNA]</scope>
</reference>
<feature type="region of interest" description="Disordered" evidence="2">
    <location>
        <begin position="20"/>
        <end position="66"/>
    </location>
</feature>
<evidence type="ECO:0000313" key="3">
    <source>
        <dbReference type="EMBL" id="GAA0186488.1"/>
    </source>
</evidence>
<keyword evidence="1" id="KW-0175">Coiled coil</keyword>
<feature type="compositionally biased region" description="Low complexity" evidence="2">
    <location>
        <begin position="88"/>
        <end position="98"/>
    </location>
</feature>
<dbReference type="Proteomes" id="UP001454036">
    <property type="component" value="Unassembled WGS sequence"/>
</dbReference>
<dbReference type="AlphaFoldDB" id="A0AAV3RZE1"/>